<dbReference type="InterPro" id="IPR048097">
    <property type="entry name" value="Cps14G-like"/>
</dbReference>
<dbReference type="InterPro" id="IPR039042">
    <property type="entry name" value="Alg13-like"/>
</dbReference>
<dbReference type="PANTHER" id="PTHR12867:SF6">
    <property type="entry name" value="N-ACETYLGLUCOSAMINYLDIPHOSPHODOLICHOL N-ACETYLGLUCOSAMINYLTRANSFERASE"/>
    <property type="match status" value="1"/>
</dbReference>
<name>A0AAW4PIM4_9EURY</name>
<dbReference type="Gene3D" id="3.40.50.2000">
    <property type="entry name" value="Glycogen Phosphorylase B"/>
    <property type="match status" value="1"/>
</dbReference>
<evidence type="ECO:0000256" key="2">
    <source>
        <dbReference type="ARBA" id="ARBA00006962"/>
    </source>
</evidence>
<dbReference type="RefSeq" id="WP_220582357.1">
    <property type="nucleotide sequence ID" value="NZ_RKLT01000027.1"/>
</dbReference>
<dbReference type="EMBL" id="RKLT01000027">
    <property type="protein sequence ID" value="MBX0297773.1"/>
    <property type="molecule type" value="Genomic_DNA"/>
</dbReference>
<evidence type="ECO:0000313" key="8">
    <source>
        <dbReference type="Proteomes" id="UP001430455"/>
    </source>
</evidence>
<evidence type="ECO:0000256" key="5">
    <source>
        <dbReference type="ARBA" id="ARBA00022824"/>
    </source>
</evidence>
<dbReference type="AlphaFoldDB" id="A0AAW4PIM4"/>
<keyword evidence="4" id="KW-0808">Transferase</keyword>
<dbReference type="SUPFAM" id="SSF53756">
    <property type="entry name" value="UDP-Glycosyltransferase/glycogen phosphorylase"/>
    <property type="match status" value="1"/>
</dbReference>
<reference evidence="7 8" key="1">
    <citation type="submission" date="2021-06" db="EMBL/GenBank/DDBJ databases">
        <title>Halomicroarcula sp. a new haloarchaeum isolated from saline soil.</title>
        <authorList>
            <person name="Duran-Viseras A."/>
            <person name="Sanchez-Porro C."/>
            <person name="Ventosa A."/>
        </authorList>
    </citation>
    <scope>NUCLEOTIDE SEQUENCE [LARGE SCALE GENOMIC DNA]</scope>
    <source>
        <strain evidence="7 8">F27</strain>
    </source>
</reference>
<evidence type="ECO:0000313" key="7">
    <source>
        <dbReference type="EMBL" id="MBX0297773.1"/>
    </source>
</evidence>
<dbReference type="GO" id="GO:0006488">
    <property type="term" value="P:dolichol-linked oligosaccharide biosynthetic process"/>
    <property type="evidence" value="ECO:0007669"/>
    <property type="project" value="InterPro"/>
</dbReference>
<evidence type="ECO:0000259" key="6">
    <source>
        <dbReference type="Pfam" id="PF04101"/>
    </source>
</evidence>
<organism evidence="7 8">
    <name type="scientific">Haloarcula nitratireducens</name>
    <dbReference type="NCBI Taxonomy" id="2487749"/>
    <lineage>
        <taxon>Archaea</taxon>
        <taxon>Methanobacteriati</taxon>
        <taxon>Methanobacteriota</taxon>
        <taxon>Stenosarchaea group</taxon>
        <taxon>Halobacteria</taxon>
        <taxon>Halobacteriales</taxon>
        <taxon>Haloarculaceae</taxon>
        <taxon>Haloarcula</taxon>
    </lineage>
</organism>
<keyword evidence="3" id="KW-0328">Glycosyltransferase</keyword>
<evidence type="ECO:0000256" key="4">
    <source>
        <dbReference type="ARBA" id="ARBA00022679"/>
    </source>
</evidence>
<dbReference type="PANTHER" id="PTHR12867">
    <property type="entry name" value="GLYCOSYL TRANSFERASE-RELATED"/>
    <property type="match status" value="1"/>
</dbReference>
<protein>
    <recommendedName>
        <fullName evidence="6">Glycosyl transferase family 28 C-terminal domain-containing protein</fullName>
    </recommendedName>
</protein>
<comment type="caution">
    <text evidence="7">The sequence shown here is derived from an EMBL/GenBank/DDBJ whole genome shotgun (WGS) entry which is preliminary data.</text>
</comment>
<comment type="similarity">
    <text evidence="2">Belongs to the glycosyltransferase 28 family.</text>
</comment>
<dbReference type="InterPro" id="IPR007235">
    <property type="entry name" value="Glyco_trans_28_C"/>
</dbReference>
<feature type="domain" description="Glycosyl transferase family 28 C-terminal" evidence="6">
    <location>
        <begin position="2"/>
        <end position="130"/>
    </location>
</feature>
<dbReference type="Proteomes" id="UP001430455">
    <property type="component" value="Unassembled WGS sequence"/>
</dbReference>
<dbReference type="NCBIfam" id="NF041548">
    <property type="entry name" value="PssE"/>
    <property type="match status" value="1"/>
</dbReference>
<dbReference type="GO" id="GO:0016758">
    <property type="term" value="F:hexosyltransferase activity"/>
    <property type="evidence" value="ECO:0007669"/>
    <property type="project" value="InterPro"/>
</dbReference>
<gene>
    <name evidence="7" type="ORF">EGH23_23160</name>
</gene>
<comment type="subcellular location">
    <subcellularLocation>
        <location evidence="1">Endoplasmic reticulum</location>
    </subcellularLocation>
</comment>
<keyword evidence="8" id="KW-1185">Reference proteome</keyword>
<proteinExistence type="inferred from homology"/>
<accession>A0AAW4PIM4</accession>
<dbReference type="Pfam" id="PF04101">
    <property type="entry name" value="Glyco_tran_28_C"/>
    <property type="match status" value="1"/>
</dbReference>
<evidence type="ECO:0000256" key="3">
    <source>
        <dbReference type="ARBA" id="ARBA00022676"/>
    </source>
</evidence>
<keyword evidence="5" id="KW-0256">Endoplasmic reticulum</keyword>
<evidence type="ECO:0000256" key="1">
    <source>
        <dbReference type="ARBA" id="ARBA00004240"/>
    </source>
</evidence>
<sequence>MMFVTVGTRPDGFDRLIRQLDSIAVDFDEPIRAQIGAGEYVPENVEWFRFTSEEEIHELYRTATVVIAHAGAGTLLTALSYGKPIVILPRREQHGDHNDDHQTELANALSERAEVFVVHNASELQRAMQKARSITVKSGSEDNSLARFLNGYIEDIDA</sequence>